<accession>A0ABP9NAR4</accession>
<evidence type="ECO:0000313" key="2">
    <source>
        <dbReference type="EMBL" id="GAA5113380.1"/>
    </source>
</evidence>
<dbReference type="EMBL" id="BAABJO010000003">
    <property type="protein sequence ID" value="GAA5113380.1"/>
    <property type="molecule type" value="Genomic_DNA"/>
</dbReference>
<comment type="caution">
    <text evidence="2">The sequence shown here is derived from an EMBL/GenBank/DDBJ whole genome shotgun (WGS) entry which is preliminary data.</text>
</comment>
<dbReference type="Proteomes" id="UP001500804">
    <property type="component" value="Unassembled WGS sequence"/>
</dbReference>
<evidence type="ECO:0000313" key="3">
    <source>
        <dbReference type="Proteomes" id="UP001500804"/>
    </source>
</evidence>
<organism evidence="2 3">
    <name type="scientific">Pseudonocardia adelaidensis</name>
    <dbReference type="NCBI Taxonomy" id="648754"/>
    <lineage>
        <taxon>Bacteria</taxon>
        <taxon>Bacillati</taxon>
        <taxon>Actinomycetota</taxon>
        <taxon>Actinomycetes</taxon>
        <taxon>Pseudonocardiales</taxon>
        <taxon>Pseudonocardiaceae</taxon>
        <taxon>Pseudonocardia</taxon>
    </lineage>
</organism>
<feature type="region of interest" description="Disordered" evidence="1">
    <location>
        <begin position="60"/>
        <end position="100"/>
    </location>
</feature>
<protein>
    <submittedName>
        <fullName evidence="2">Uncharacterized protein</fullName>
    </submittedName>
</protein>
<keyword evidence="3" id="KW-1185">Reference proteome</keyword>
<feature type="compositionally biased region" description="Low complexity" evidence="1">
    <location>
        <begin position="75"/>
        <end position="84"/>
    </location>
</feature>
<sequence>MGGYPCTVVRGAAGADMPCRADISALDAPALILSCTGYPAHPTETATELARLSPRAVRHTASAADRQRRQLRHVQAQASSAAAARHSGGDRRVGKRAHPR</sequence>
<name>A0ABP9NAR4_9PSEU</name>
<reference evidence="3" key="1">
    <citation type="journal article" date="2019" name="Int. J. Syst. Evol. Microbiol.">
        <title>The Global Catalogue of Microorganisms (GCM) 10K type strain sequencing project: providing services to taxonomists for standard genome sequencing and annotation.</title>
        <authorList>
            <consortium name="The Broad Institute Genomics Platform"/>
            <consortium name="The Broad Institute Genome Sequencing Center for Infectious Disease"/>
            <person name="Wu L."/>
            <person name="Ma J."/>
        </authorList>
    </citation>
    <scope>NUCLEOTIDE SEQUENCE [LARGE SCALE GENOMIC DNA]</scope>
    <source>
        <strain evidence="3">JCM 18302</strain>
    </source>
</reference>
<evidence type="ECO:0000256" key="1">
    <source>
        <dbReference type="SAM" id="MobiDB-lite"/>
    </source>
</evidence>
<proteinExistence type="predicted"/>
<gene>
    <name evidence="2" type="ORF">GCM10023320_08930</name>
</gene>